<dbReference type="SUPFAM" id="SSF51905">
    <property type="entry name" value="FAD/NAD(P)-binding domain"/>
    <property type="match status" value="1"/>
</dbReference>
<name>A0A1G4MKW2_LACFM</name>
<evidence type="ECO:0000313" key="2">
    <source>
        <dbReference type="EMBL" id="SCW04517.1"/>
    </source>
</evidence>
<dbReference type="GO" id="GO:0016491">
    <property type="term" value="F:oxidoreductase activity"/>
    <property type="evidence" value="ECO:0007669"/>
    <property type="project" value="InterPro"/>
</dbReference>
<organism evidence="2 3">
    <name type="scientific">Lachancea fermentati</name>
    <name type="common">Zygosaccharomyces fermentati</name>
    <dbReference type="NCBI Taxonomy" id="4955"/>
    <lineage>
        <taxon>Eukaryota</taxon>
        <taxon>Fungi</taxon>
        <taxon>Dikarya</taxon>
        <taxon>Ascomycota</taxon>
        <taxon>Saccharomycotina</taxon>
        <taxon>Saccharomycetes</taxon>
        <taxon>Saccharomycetales</taxon>
        <taxon>Saccharomycetaceae</taxon>
        <taxon>Lachancea</taxon>
    </lineage>
</organism>
<dbReference type="OrthoDB" id="5046242at2759"/>
<dbReference type="PANTHER" id="PTHR10742:SF410">
    <property type="entry name" value="LYSINE-SPECIFIC HISTONE DEMETHYLASE 2"/>
    <property type="match status" value="1"/>
</dbReference>
<evidence type="ECO:0000313" key="3">
    <source>
        <dbReference type="Proteomes" id="UP000190831"/>
    </source>
</evidence>
<dbReference type="Gene3D" id="3.90.660.10">
    <property type="match status" value="1"/>
</dbReference>
<gene>
    <name evidence="2" type="ORF">LAFE_0H15280G</name>
</gene>
<dbReference type="InterPro" id="IPR036188">
    <property type="entry name" value="FAD/NAD-bd_sf"/>
</dbReference>
<proteinExistence type="predicted"/>
<feature type="domain" description="Amine oxidase" evidence="1">
    <location>
        <begin position="63"/>
        <end position="546"/>
    </location>
</feature>
<dbReference type="Proteomes" id="UP000190831">
    <property type="component" value="Chromosome H"/>
</dbReference>
<dbReference type="STRING" id="4955.A0A1G4MKW2"/>
<keyword evidence="3" id="KW-1185">Reference proteome</keyword>
<dbReference type="OMA" id="EFFDNYQ"/>
<reference evidence="2 3" key="1">
    <citation type="submission" date="2016-03" db="EMBL/GenBank/DDBJ databases">
        <authorList>
            <person name="Devillers H."/>
        </authorList>
    </citation>
    <scope>NUCLEOTIDE SEQUENCE [LARGE SCALE GENOMIC DNA]</scope>
    <source>
        <strain evidence="2">CBS 6772</strain>
    </source>
</reference>
<accession>A0A1G4MKW2</accession>
<sequence length="552" mass="63074">MFLFVHFTKVMINGGHLNLGNIPIMLQLTASFKPKDCVKTPIKVIFKPMSTIETQVVIVGAGISGLKAASDLHKGGCNSCVVLEGRDRIGGRLHTVEGYQGRKYDMGASWHHDTLVNGLFEEELGLPLEQRAGFVFDDDEMIMFDKDHKRLDMDPNMVLEILQGELLKFIELQFFESLEVKDRSYYEMIVKYLYQRRDLLTDDQIKYLPQVCRYLELWHGCDWKTLSSKFLEIAHQGRNAMVLHYSTIVKRVASTIPEEWIQLKSEVTEIKRCQNKVHVKTNKNKIYICDYVVVTVPQSVIELSLHPEYRRGRIEFIPPLGPEIRNAFTKTHYSALGKVVFEFENCCWSKERARILSLGKSSTDFTNDVRNAQSYESLLATLQNKTQYHLENGQLWEFPLYFVNLAKTTGVPSFVMLMQEPLTSYVESLQDKNKAYQFFQPILEGLLKTLGNSNPICVDFDNKNATSDQDIPVLKNLITTNWTREEFSLGAYSACFPGDDPMDLIIALTHNENSRIRYAGEHTIMDGAGCVYGAWESGKREAALILKNLQGL</sequence>
<dbReference type="InterPro" id="IPR002937">
    <property type="entry name" value="Amino_oxidase"/>
</dbReference>
<evidence type="ECO:0000259" key="1">
    <source>
        <dbReference type="Pfam" id="PF01593"/>
    </source>
</evidence>
<protein>
    <submittedName>
        <fullName evidence="2">LAFE_0H15280g1_1</fullName>
    </submittedName>
</protein>
<dbReference type="Pfam" id="PF01593">
    <property type="entry name" value="Amino_oxidase"/>
    <property type="match status" value="1"/>
</dbReference>
<dbReference type="Gene3D" id="3.50.50.60">
    <property type="entry name" value="FAD/NAD(P)-binding domain"/>
    <property type="match status" value="1"/>
</dbReference>
<dbReference type="InterPro" id="IPR050281">
    <property type="entry name" value="Flavin_monoamine_oxidase"/>
</dbReference>
<dbReference type="AlphaFoldDB" id="A0A1G4MKW2"/>
<dbReference type="SUPFAM" id="SSF54373">
    <property type="entry name" value="FAD-linked reductases, C-terminal domain"/>
    <property type="match status" value="1"/>
</dbReference>
<dbReference type="PANTHER" id="PTHR10742">
    <property type="entry name" value="FLAVIN MONOAMINE OXIDASE"/>
    <property type="match status" value="1"/>
</dbReference>
<dbReference type="EMBL" id="LT598491">
    <property type="protein sequence ID" value="SCW04517.1"/>
    <property type="molecule type" value="Genomic_DNA"/>
</dbReference>